<feature type="region of interest" description="Disordered" evidence="3">
    <location>
        <begin position="138"/>
        <end position="171"/>
    </location>
</feature>
<organism evidence="4">
    <name type="scientific">Sesamum angustifolium</name>
    <dbReference type="NCBI Taxonomy" id="2727405"/>
    <lineage>
        <taxon>Eukaryota</taxon>
        <taxon>Viridiplantae</taxon>
        <taxon>Streptophyta</taxon>
        <taxon>Embryophyta</taxon>
        <taxon>Tracheophyta</taxon>
        <taxon>Spermatophyta</taxon>
        <taxon>Magnoliopsida</taxon>
        <taxon>eudicotyledons</taxon>
        <taxon>Gunneridae</taxon>
        <taxon>Pentapetalae</taxon>
        <taxon>asterids</taxon>
        <taxon>lamiids</taxon>
        <taxon>Lamiales</taxon>
        <taxon>Pedaliaceae</taxon>
        <taxon>Sesamum</taxon>
    </lineage>
</organism>
<feature type="compositionally biased region" description="Polar residues" evidence="3">
    <location>
        <begin position="226"/>
        <end position="236"/>
    </location>
</feature>
<feature type="compositionally biased region" description="Basic and acidic residues" evidence="3">
    <location>
        <begin position="322"/>
        <end position="335"/>
    </location>
</feature>
<feature type="compositionally biased region" description="Acidic residues" evidence="3">
    <location>
        <begin position="153"/>
        <end position="167"/>
    </location>
</feature>
<evidence type="ECO:0000256" key="3">
    <source>
        <dbReference type="SAM" id="MobiDB-lite"/>
    </source>
</evidence>
<accession>A0AAW2PA50</accession>
<dbReference type="FunFam" id="3.80.10.10:FF:000383">
    <property type="entry name" value="Leucine-rich repeat receptor protein kinase EMS1"/>
    <property type="match status" value="1"/>
</dbReference>
<keyword evidence="2" id="KW-0677">Repeat</keyword>
<evidence type="ECO:0000313" key="4">
    <source>
        <dbReference type="EMBL" id="KAL0352955.1"/>
    </source>
</evidence>
<sequence length="383" mass="42386">MKFLHSVTLSQTNLSGYLPKHWHPNLTFVDLSGNHLKGKIPLSLTRLETLAHLNLSFNSLNETIPSTIGDLTSLQNLSLASNTLSGPIPDSLAALPGLVHLDLGSNQLNGTIPNFIRDMKKLKHLNLAMKLGIAPCDRHGLPMSPPPAKDSSFDDSSDSSDDEDYSNVEEKKHHSGPIHVIGFNVFLFIIWAHSIADMVNVLDQQQRKISEELLPGRAPKADAQEDSPQSFDGRSSPNKEEILALFKRIQSSISKGEKRNSKVAEDNPSAESILEVLHQSRTRKSQYCGFLQSLVFFVGLNLSLCSLTAKSLGKKGGKLPSVRKESLNKEERVEHSSTMGLRSTRPPSSFTRRSPIPTLSSQRDEIQQKVKHHLKQSKEMKLS</sequence>
<evidence type="ECO:0000256" key="2">
    <source>
        <dbReference type="ARBA" id="ARBA00022737"/>
    </source>
</evidence>
<proteinExistence type="predicted"/>
<dbReference type="InterPro" id="IPR001611">
    <property type="entry name" value="Leu-rich_rpt"/>
</dbReference>
<dbReference type="AlphaFoldDB" id="A0AAW2PA50"/>
<reference evidence="4" key="2">
    <citation type="journal article" date="2024" name="Plant">
        <title>Genomic evolution and insights into agronomic trait innovations of Sesamum species.</title>
        <authorList>
            <person name="Miao H."/>
            <person name="Wang L."/>
            <person name="Qu L."/>
            <person name="Liu H."/>
            <person name="Sun Y."/>
            <person name="Le M."/>
            <person name="Wang Q."/>
            <person name="Wei S."/>
            <person name="Zheng Y."/>
            <person name="Lin W."/>
            <person name="Duan Y."/>
            <person name="Cao H."/>
            <person name="Xiong S."/>
            <person name="Wang X."/>
            <person name="Wei L."/>
            <person name="Li C."/>
            <person name="Ma Q."/>
            <person name="Ju M."/>
            <person name="Zhao R."/>
            <person name="Li G."/>
            <person name="Mu C."/>
            <person name="Tian Q."/>
            <person name="Mei H."/>
            <person name="Zhang T."/>
            <person name="Gao T."/>
            <person name="Zhang H."/>
        </authorList>
    </citation>
    <scope>NUCLEOTIDE SEQUENCE</scope>
    <source>
        <strain evidence="4">G01</strain>
    </source>
</reference>
<feature type="region of interest" description="Disordered" evidence="3">
    <location>
        <begin position="313"/>
        <end position="383"/>
    </location>
</feature>
<name>A0AAW2PA50_9LAMI</name>
<dbReference type="Pfam" id="PF13855">
    <property type="entry name" value="LRR_8"/>
    <property type="match status" value="1"/>
</dbReference>
<evidence type="ECO:0000256" key="1">
    <source>
        <dbReference type="ARBA" id="ARBA00022614"/>
    </source>
</evidence>
<dbReference type="InterPro" id="IPR032675">
    <property type="entry name" value="LRR_dom_sf"/>
</dbReference>
<comment type="caution">
    <text evidence="4">The sequence shown here is derived from an EMBL/GenBank/DDBJ whole genome shotgun (WGS) entry which is preliminary data.</text>
</comment>
<dbReference type="Pfam" id="PF00560">
    <property type="entry name" value="LRR_1"/>
    <property type="match status" value="2"/>
</dbReference>
<dbReference type="EMBL" id="JACGWK010000005">
    <property type="protein sequence ID" value="KAL0352955.1"/>
    <property type="molecule type" value="Genomic_DNA"/>
</dbReference>
<dbReference type="PANTHER" id="PTHR48064:SF1">
    <property type="entry name" value="RECEPTOR-LIKE PROTEIN 51-RELATED"/>
    <property type="match status" value="1"/>
</dbReference>
<feature type="region of interest" description="Disordered" evidence="3">
    <location>
        <begin position="213"/>
        <end position="236"/>
    </location>
</feature>
<keyword evidence="1" id="KW-0433">Leucine-rich repeat</keyword>
<protein>
    <submittedName>
        <fullName evidence="4">Receptor-like protein 51</fullName>
    </submittedName>
</protein>
<reference evidence="4" key="1">
    <citation type="submission" date="2020-06" db="EMBL/GenBank/DDBJ databases">
        <authorList>
            <person name="Li T."/>
            <person name="Hu X."/>
            <person name="Zhang T."/>
            <person name="Song X."/>
            <person name="Zhang H."/>
            <person name="Dai N."/>
            <person name="Sheng W."/>
            <person name="Hou X."/>
            <person name="Wei L."/>
        </authorList>
    </citation>
    <scope>NUCLEOTIDE SEQUENCE</scope>
    <source>
        <strain evidence="4">G01</strain>
        <tissue evidence="4">Leaf</tissue>
    </source>
</reference>
<dbReference type="InterPro" id="IPR053038">
    <property type="entry name" value="RLP_Defense"/>
</dbReference>
<feature type="compositionally biased region" description="Low complexity" evidence="3">
    <location>
        <begin position="342"/>
        <end position="358"/>
    </location>
</feature>
<dbReference type="PANTHER" id="PTHR48064">
    <property type="entry name" value="OS01G0750400 PROTEIN"/>
    <property type="match status" value="1"/>
</dbReference>
<keyword evidence="4" id="KW-0675">Receptor</keyword>
<gene>
    <name evidence="4" type="ORF">Sangu_0876800</name>
</gene>
<dbReference type="Gene3D" id="3.80.10.10">
    <property type="entry name" value="Ribonuclease Inhibitor"/>
    <property type="match status" value="1"/>
</dbReference>
<dbReference type="SUPFAM" id="SSF52058">
    <property type="entry name" value="L domain-like"/>
    <property type="match status" value="1"/>
</dbReference>